<protein>
    <recommendedName>
        <fullName evidence="1">HEPN domain-containing protein</fullName>
    </recommendedName>
</protein>
<accession>A1RUJ9</accession>
<gene>
    <name evidence="2" type="ordered locus">Pisl_1475</name>
</gene>
<name>A1RUJ9_PYRIL</name>
<dbReference type="AlphaFoldDB" id="A1RUJ9"/>
<reference evidence="2" key="1">
    <citation type="submission" date="2006-12" db="EMBL/GenBank/DDBJ databases">
        <title>Complete sequence of Pyrobaculum islandicum DSM 4184.</title>
        <authorList>
            <person name="Copeland A."/>
            <person name="Lucas S."/>
            <person name="Lapidus A."/>
            <person name="Barry K."/>
            <person name="Detter J.C."/>
            <person name="Glavina del Rio T."/>
            <person name="Dalin E."/>
            <person name="Tice H."/>
            <person name="Pitluck S."/>
            <person name="Meincke L."/>
            <person name="Brettin T."/>
            <person name="Bruce D."/>
            <person name="Han C."/>
            <person name="Tapia R."/>
            <person name="Gilna P."/>
            <person name="Schmutz J."/>
            <person name="Larimer F."/>
            <person name="Land M."/>
            <person name="Hauser L."/>
            <person name="Kyrpides N."/>
            <person name="Mikhailova N."/>
            <person name="Cozen A.E."/>
            <person name="Fitz-Gibbon S.T."/>
            <person name="House C.H."/>
            <person name="Saltikov C."/>
            <person name="Lowe T."/>
            <person name="Richardson P."/>
        </authorList>
    </citation>
    <scope>NUCLEOTIDE SEQUENCE [LARGE SCALE GENOMIC DNA]</scope>
    <source>
        <strain evidence="2">DSM 4184</strain>
    </source>
</reference>
<sequence>MGWTSPPPTADLGYMLAKEAGYFPHTHLLRRLFGEVKEARPDLWELYVEHRYAFEVVEDVYIGARYLPRRYARDVAEGLLEVAKELVKRACG</sequence>
<dbReference type="PROSITE" id="PS50910">
    <property type="entry name" value="HEPN"/>
    <property type="match status" value="1"/>
</dbReference>
<proteinExistence type="predicted"/>
<organism evidence="2 3">
    <name type="scientific">Pyrobaculum islandicum (strain DSM 4184 / JCM 9189 / GEO3)</name>
    <dbReference type="NCBI Taxonomy" id="384616"/>
    <lineage>
        <taxon>Archaea</taxon>
        <taxon>Thermoproteota</taxon>
        <taxon>Thermoprotei</taxon>
        <taxon>Thermoproteales</taxon>
        <taxon>Thermoproteaceae</taxon>
        <taxon>Pyrobaculum</taxon>
    </lineage>
</organism>
<dbReference type="Proteomes" id="UP000002595">
    <property type="component" value="Chromosome"/>
</dbReference>
<dbReference type="STRING" id="384616.Pisl_1475"/>
<dbReference type="InterPro" id="IPR007842">
    <property type="entry name" value="HEPN_dom"/>
</dbReference>
<evidence type="ECO:0000259" key="1">
    <source>
        <dbReference type="PROSITE" id="PS50910"/>
    </source>
</evidence>
<dbReference type="Gene3D" id="1.20.120.330">
    <property type="entry name" value="Nucleotidyltransferases domain 2"/>
    <property type="match status" value="1"/>
</dbReference>
<dbReference type="eggNOG" id="arCOG01191">
    <property type="taxonomic scope" value="Archaea"/>
</dbReference>
<keyword evidence="3" id="KW-1185">Reference proteome</keyword>
<evidence type="ECO:0000313" key="3">
    <source>
        <dbReference type="Proteomes" id="UP000002595"/>
    </source>
</evidence>
<dbReference type="SUPFAM" id="SSF81593">
    <property type="entry name" value="Nucleotidyltransferase substrate binding subunit/domain"/>
    <property type="match status" value="1"/>
</dbReference>
<dbReference type="KEGG" id="pis:Pisl_1475"/>
<evidence type="ECO:0000313" key="2">
    <source>
        <dbReference type="EMBL" id="ABL88631.1"/>
    </source>
</evidence>
<dbReference type="Pfam" id="PF05168">
    <property type="entry name" value="HEPN"/>
    <property type="match status" value="1"/>
</dbReference>
<dbReference type="EMBL" id="CP000504">
    <property type="protein sequence ID" value="ABL88631.1"/>
    <property type="molecule type" value="Genomic_DNA"/>
</dbReference>
<feature type="domain" description="HEPN" evidence="1">
    <location>
        <begin position="1"/>
        <end position="86"/>
    </location>
</feature>
<dbReference type="HOGENOM" id="CLU_2406474_0_0_2"/>